<organism evidence="6 7">
    <name type="scientific">Candidatus Ozemobacter sibiricus</name>
    <dbReference type="NCBI Taxonomy" id="2268124"/>
    <lineage>
        <taxon>Bacteria</taxon>
        <taxon>Candidatus Ozemobacteria</taxon>
        <taxon>Candidatus Ozemobacterales</taxon>
        <taxon>Candidatus Ozemobacteraceae</taxon>
        <taxon>Candidatus Ozemobacter</taxon>
    </lineage>
</organism>
<dbReference type="Gene3D" id="3.40.50.300">
    <property type="entry name" value="P-loop containing nucleotide triphosphate hydrolases"/>
    <property type="match status" value="1"/>
</dbReference>
<name>A0A367ZJX4_9BACT</name>
<evidence type="ECO:0000256" key="1">
    <source>
        <dbReference type="ARBA" id="ARBA00005417"/>
    </source>
</evidence>
<evidence type="ECO:0000259" key="5">
    <source>
        <dbReference type="PROSITE" id="PS50893"/>
    </source>
</evidence>
<dbReference type="GO" id="GO:0005524">
    <property type="term" value="F:ATP binding"/>
    <property type="evidence" value="ECO:0007669"/>
    <property type="project" value="UniProtKB-KW"/>
</dbReference>
<protein>
    <submittedName>
        <fullName evidence="6">ABC-type multidrug transport system, ATPase component</fullName>
    </submittedName>
</protein>
<dbReference type="Proteomes" id="UP000252355">
    <property type="component" value="Unassembled WGS sequence"/>
</dbReference>
<dbReference type="InterPro" id="IPR003593">
    <property type="entry name" value="AAA+_ATPase"/>
</dbReference>
<comment type="caution">
    <text evidence="6">The sequence shown here is derived from an EMBL/GenBank/DDBJ whole genome shotgun (WGS) entry which is preliminary data.</text>
</comment>
<keyword evidence="3" id="KW-0547">Nucleotide-binding</keyword>
<accession>A0A367ZJX4</accession>
<evidence type="ECO:0000313" key="7">
    <source>
        <dbReference type="Proteomes" id="UP000252355"/>
    </source>
</evidence>
<keyword evidence="4" id="KW-0067">ATP-binding</keyword>
<feature type="domain" description="ABC transporter" evidence="5">
    <location>
        <begin position="2"/>
        <end position="231"/>
    </location>
</feature>
<evidence type="ECO:0000256" key="2">
    <source>
        <dbReference type="ARBA" id="ARBA00022448"/>
    </source>
</evidence>
<dbReference type="PROSITE" id="PS50893">
    <property type="entry name" value="ABC_TRANSPORTER_2"/>
    <property type="match status" value="1"/>
</dbReference>
<gene>
    <name evidence="6" type="ORF">OZSIB_1354</name>
</gene>
<dbReference type="SMART" id="SM00382">
    <property type="entry name" value="AAA"/>
    <property type="match status" value="1"/>
</dbReference>
<comment type="similarity">
    <text evidence="1">Belongs to the ABC transporter superfamily.</text>
</comment>
<keyword evidence="2" id="KW-0813">Transport</keyword>
<reference evidence="6 7" key="1">
    <citation type="submission" date="2018-05" db="EMBL/GenBank/DDBJ databases">
        <title>A metagenomic window into the 2 km-deep terrestrial subsurface aquifer revealed taxonomically and functionally diverse microbial community comprising novel uncultured bacterial lineages.</title>
        <authorList>
            <person name="Kadnikov V.V."/>
            <person name="Mardanov A.V."/>
            <person name="Beletsky A.V."/>
            <person name="Banks D."/>
            <person name="Pimenov N.V."/>
            <person name="Frank Y.A."/>
            <person name="Karnachuk O.V."/>
            <person name="Ravin N.V."/>
        </authorList>
    </citation>
    <scope>NUCLEOTIDE SEQUENCE [LARGE SCALE GENOMIC DNA]</scope>
    <source>
        <strain evidence="6">BY5</strain>
    </source>
</reference>
<evidence type="ECO:0000256" key="4">
    <source>
        <dbReference type="ARBA" id="ARBA00022840"/>
    </source>
</evidence>
<dbReference type="PANTHER" id="PTHR43335">
    <property type="entry name" value="ABC TRANSPORTER, ATP-BINDING PROTEIN"/>
    <property type="match status" value="1"/>
</dbReference>
<dbReference type="Pfam" id="PF00005">
    <property type="entry name" value="ABC_tran"/>
    <property type="match status" value="1"/>
</dbReference>
<dbReference type="AlphaFoldDB" id="A0A367ZJX4"/>
<dbReference type="PANTHER" id="PTHR43335:SF4">
    <property type="entry name" value="ABC TRANSPORTER, ATP-BINDING PROTEIN"/>
    <property type="match status" value="1"/>
</dbReference>
<evidence type="ECO:0000256" key="3">
    <source>
        <dbReference type="ARBA" id="ARBA00022741"/>
    </source>
</evidence>
<proteinExistence type="inferred from homology"/>
<evidence type="ECO:0000313" key="6">
    <source>
        <dbReference type="EMBL" id="RCK78434.1"/>
    </source>
</evidence>
<dbReference type="GO" id="GO:0016887">
    <property type="term" value="F:ATP hydrolysis activity"/>
    <property type="evidence" value="ECO:0007669"/>
    <property type="project" value="InterPro"/>
</dbReference>
<dbReference type="InterPro" id="IPR003439">
    <property type="entry name" value="ABC_transporter-like_ATP-bd"/>
</dbReference>
<dbReference type="InterPro" id="IPR027417">
    <property type="entry name" value="P-loop_NTPase"/>
</dbReference>
<dbReference type="SUPFAM" id="SSF52540">
    <property type="entry name" value="P-loop containing nucleoside triphosphate hydrolases"/>
    <property type="match status" value="1"/>
</dbReference>
<sequence>MIEVQNVTKYYGNFRALDNISFSVAKGEVLGLLGPNGAGKTTAMRILTCFLPATSGTATVAGYDVFEDSLEVRRRLGYLPETPPLYPEMTVKSYLRFIADIREVPAKLQRERIDKVVVRTGLGDHLDRVIGTLSKGFRQRVGLAQALLHDPEVLILDEPTVGLDPNQIIEIRGLIQDLAADHTVILSTHILPEVSMTCKRVVIINEGRIVAVDTVENLEGKSGQASRYKICLKPVGLDWKSTIESVPGARVEHERVDGELVRFDLALPPEGGYEAVFKAVVAKGHVFTEITPARASLEEVFLRLTRTEEGAAGAERKVAA</sequence>
<dbReference type="EMBL" id="QOQW01000022">
    <property type="protein sequence ID" value="RCK78434.1"/>
    <property type="molecule type" value="Genomic_DNA"/>
</dbReference>